<comment type="caution">
    <text evidence="2">The sequence shown here is derived from an EMBL/GenBank/DDBJ whole genome shotgun (WGS) entry which is preliminary data.</text>
</comment>
<organism evidence="2 3">
    <name type="scientific">Rubrivivax gelatinosus</name>
    <name type="common">Rhodocyclus gelatinosus</name>
    <name type="synonym">Rhodopseudomonas gelatinosa</name>
    <dbReference type="NCBI Taxonomy" id="28068"/>
    <lineage>
        <taxon>Bacteria</taxon>
        <taxon>Pseudomonadati</taxon>
        <taxon>Pseudomonadota</taxon>
        <taxon>Betaproteobacteria</taxon>
        <taxon>Burkholderiales</taxon>
        <taxon>Sphaerotilaceae</taxon>
        <taxon>Rubrivivax</taxon>
    </lineage>
</organism>
<dbReference type="EMBL" id="SLXD01000015">
    <property type="protein sequence ID" value="TCO99263.1"/>
    <property type="molecule type" value="Genomic_DNA"/>
</dbReference>
<evidence type="ECO:0000313" key="2">
    <source>
        <dbReference type="EMBL" id="TCO99263.1"/>
    </source>
</evidence>
<feature type="chain" id="PRO_5020709895" evidence="1">
    <location>
        <begin position="27"/>
        <end position="214"/>
    </location>
</feature>
<proteinExistence type="predicted"/>
<dbReference type="RefSeq" id="WP_243651239.1">
    <property type="nucleotide sequence ID" value="NZ_SLXD01000015.1"/>
</dbReference>
<reference evidence="2 3" key="1">
    <citation type="submission" date="2019-03" db="EMBL/GenBank/DDBJ databases">
        <title>Genomic Encyclopedia of Type Strains, Phase IV (KMG-IV): sequencing the most valuable type-strain genomes for metagenomic binning, comparative biology and taxonomic classification.</title>
        <authorList>
            <person name="Goeker M."/>
        </authorList>
    </citation>
    <scope>NUCLEOTIDE SEQUENCE [LARGE SCALE GENOMIC DNA]</scope>
    <source>
        <strain evidence="2 3">DSM 1709</strain>
    </source>
</reference>
<dbReference type="Pfam" id="PF10001">
    <property type="entry name" value="DUF2242"/>
    <property type="match status" value="1"/>
</dbReference>
<dbReference type="Proteomes" id="UP000295106">
    <property type="component" value="Unassembled WGS sequence"/>
</dbReference>
<feature type="signal peptide" evidence="1">
    <location>
        <begin position="1"/>
        <end position="26"/>
    </location>
</feature>
<keyword evidence="1" id="KW-0732">Signal</keyword>
<accession>A0A4R2M585</accession>
<evidence type="ECO:0000313" key="3">
    <source>
        <dbReference type="Proteomes" id="UP000295106"/>
    </source>
</evidence>
<evidence type="ECO:0000256" key="1">
    <source>
        <dbReference type="SAM" id="SignalP"/>
    </source>
</evidence>
<dbReference type="AlphaFoldDB" id="A0A4R2M585"/>
<protein>
    <submittedName>
        <fullName evidence="2">Uncharacterized protein DUF2242</fullName>
    </submittedName>
</protein>
<dbReference type="InterPro" id="IPR018718">
    <property type="entry name" value="DUF2242"/>
</dbReference>
<gene>
    <name evidence="2" type="ORF">EV684_11556</name>
</gene>
<name>A0A4R2M585_RUBGE</name>
<sequence>MTMYSPLPARRRAGAFATMLLAAAVAGCSTPNKIATTVYQNEHFKSDETYSRQFEADAPTTCEASRLALLSQGYVVTSATPELVVGNKRFQPDGDIHVQITFTVTCAPDPFDKASTTAFVNAVQDRYALKKASSSASVGLPVGSLSIPLSSSDDSLVKVGSLTIPAGSFYDRFFVLVQRYVRSRVCGGEERCADIEAARVEAAKAAAAGAAAAP</sequence>